<dbReference type="InterPro" id="IPR036400">
    <property type="entry name" value="Cyt_B5-like_heme/steroid_sf"/>
</dbReference>
<evidence type="ECO:0000256" key="1">
    <source>
        <dbReference type="ARBA" id="ARBA00038357"/>
    </source>
</evidence>
<evidence type="ECO:0000313" key="5">
    <source>
        <dbReference type="Proteomes" id="UP000621436"/>
    </source>
</evidence>
<proteinExistence type="inferred from homology"/>
<dbReference type="PANTHER" id="PTHR10281">
    <property type="entry name" value="MEMBRANE-ASSOCIATED PROGESTERONE RECEPTOR COMPONENT-RELATED"/>
    <property type="match status" value="1"/>
</dbReference>
<feature type="chain" id="PRO_5037027493" description="Cytochrome b5 heme-binding domain-containing protein" evidence="2">
    <location>
        <begin position="26"/>
        <end position="250"/>
    </location>
</feature>
<evidence type="ECO:0000313" key="4">
    <source>
        <dbReference type="EMBL" id="MBF8437011.1"/>
    </source>
</evidence>
<accession>A0A931AVR7</accession>
<dbReference type="SUPFAM" id="SSF55856">
    <property type="entry name" value="Cytochrome b5-like heme/steroid binding domain"/>
    <property type="match status" value="3"/>
</dbReference>
<sequence>MAKKKLLVVSIMVFSLLLFPLTALGAGHGSASSGFYSTETLAEFDGTDDNPAYVGYHGRIYDLSDTFADGSHAGHDAGMDLTEEFYEAHEAELMEGREVVGYYLSRAMTEEELANYDGHNDNPAYVAVDGIIYDGSDTFSDGTHGGHEAGQDLTDEFQGQHGEDTLMAMPVVGALVSYELTLDELAEYDGQDGNDAFVAVDGFIFDVTESFEDGEHFGHEAGQDLTDEIEEADHLRSVLPDVPVVGVLVE</sequence>
<organism evidence="4 5">
    <name type="scientific">Halonatronomonas betaini</name>
    <dbReference type="NCBI Taxonomy" id="2778430"/>
    <lineage>
        <taxon>Bacteria</taxon>
        <taxon>Bacillati</taxon>
        <taxon>Bacillota</taxon>
        <taxon>Clostridia</taxon>
        <taxon>Halanaerobiales</taxon>
        <taxon>Halarsenatibacteraceae</taxon>
        <taxon>Halonatronomonas</taxon>
    </lineage>
</organism>
<comment type="caution">
    <text evidence="4">The sequence shown here is derived from an EMBL/GenBank/DDBJ whole genome shotgun (WGS) entry which is preliminary data.</text>
</comment>
<dbReference type="Gene3D" id="3.10.120.10">
    <property type="entry name" value="Cytochrome b5-like heme/steroid binding domain"/>
    <property type="match status" value="3"/>
</dbReference>
<protein>
    <recommendedName>
        <fullName evidence="3">Cytochrome b5 heme-binding domain-containing protein</fullName>
    </recommendedName>
</protein>
<evidence type="ECO:0000256" key="2">
    <source>
        <dbReference type="SAM" id="SignalP"/>
    </source>
</evidence>
<dbReference type="EMBL" id="JADPIE010000004">
    <property type="protein sequence ID" value="MBF8437011.1"/>
    <property type="molecule type" value="Genomic_DNA"/>
</dbReference>
<evidence type="ECO:0000259" key="3">
    <source>
        <dbReference type="SMART" id="SM01117"/>
    </source>
</evidence>
<dbReference type="InterPro" id="IPR001199">
    <property type="entry name" value="Cyt_B5-like_heme/steroid-bd"/>
</dbReference>
<feature type="domain" description="Cytochrome b5 heme-binding" evidence="3">
    <location>
        <begin position="108"/>
        <end position="176"/>
    </location>
</feature>
<dbReference type="PANTHER" id="PTHR10281:SF76">
    <property type="entry name" value="CALCUTTA CUP-RELATED"/>
    <property type="match status" value="1"/>
</dbReference>
<dbReference type="InterPro" id="IPR050577">
    <property type="entry name" value="MAPR/NEUFC/NENF-like"/>
</dbReference>
<keyword evidence="5" id="KW-1185">Reference proteome</keyword>
<feature type="domain" description="Cytochrome b5 heme-binding" evidence="3">
    <location>
        <begin position="180"/>
        <end position="249"/>
    </location>
</feature>
<dbReference type="RefSeq" id="WP_270453940.1">
    <property type="nucleotide sequence ID" value="NZ_JADPIE010000004.1"/>
</dbReference>
<dbReference type="SMART" id="SM01117">
    <property type="entry name" value="Cyt-b5"/>
    <property type="match status" value="3"/>
</dbReference>
<reference evidence="4" key="1">
    <citation type="submission" date="2020-11" db="EMBL/GenBank/DDBJ databases">
        <title>Halonatronomonas betainensis gen. nov., sp. nov. a novel haloalkaliphilic representative of the family Halanaerobiacae capable of betaine degradation.</title>
        <authorList>
            <person name="Boltyanskaya Y."/>
            <person name="Kevbrin V."/>
            <person name="Detkova E."/>
            <person name="Grouzdev D.S."/>
            <person name="Koziaeva V."/>
            <person name="Zhilina T."/>
        </authorList>
    </citation>
    <scope>NUCLEOTIDE SEQUENCE</scope>
    <source>
        <strain evidence="4">Z-7014</strain>
    </source>
</reference>
<feature type="signal peptide" evidence="2">
    <location>
        <begin position="1"/>
        <end position="25"/>
    </location>
</feature>
<dbReference type="AlphaFoldDB" id="A0A931AVR7"/>
<dbReference type="Proteomes" id="UP000621436">
    <property type="component" value="Unassembled WGS sequence"/>
</dbReference>
<keyword evidence="2" id="KW-0732">Signal</keyword>
<comment type="similarity">
    <text evidence="1">Belongs to the cytochrome b5 family. MAPR subfamily.</text>
</comment>
<dbReference type="Pfam" id="PF00173">
    <property type="entry name" value="Cyt-b5"/>
    <property type="match status" value="2"/>
</dbReference>
<name>A0A931AVR7_9FIRM</name>
<gene>
    <name evidence="4" type="ORF">I0Q91_07980</name>
</gene>
<feature type="domain" description="Cytochrome b5 heme-binding" evidence="3">
    <location>
        <begin position="36"/>
        <end position="104"/>
    </location>
</feature>